<accession>A0AAV2SZR9</accession>
<organism evidence="5 6">
    <name type="scientific">Calicophoron daubneyi</name>
    <name type="common">Rumen fluke</name>
    <name type="synonym">Paramphistomum daubneyi</name>
    <dbReference type="NCBI Taxonomy" id="300641"/>
    <lineage>
        <taxon>Eukaryota</taxon>
        <taxon>Metazoa</taxon>
        <taxon>Spiralia</taxon>
        <taxon>Lophotrochozoa</taxon>
        <taxon>Platyhelminthes</taxon>
        <taxon>Trematoda</taxon>
        <taxon>Digenea</taxon>
        <taxon>Plagiorchiida</taxon>
        <taxon>Pronocephalata</taxon>
        <taxon>Paramphistomoidea</taxon>
        <taxon>Paramphistomidae</taxon>
        <taxon>Calicophoron</taxon>
    </lineage>
</organism>
<comment type="similarity">
    <text evidence="1">Belongs to the type-B carboxylesterase/lipase family.</text>
</comment>
<feature type="domain" description="Carboxylesterase type B" evidence="4">
    <location>
        <begin position="205"/>
        <end position="433"/>
    </location>
</feature>
<feature type="transmembrane region" description="Helical" evidence="3">
    <location>
        <begin position="82"/>
        <end position="103"/>
    </location>
</feature>
<protein>
    <recommendedName>
        <fullName evidence="4">Carboxylesterase type B domain-containing protein</fullName>
    </recommendedName>
</protein>
<evidence type="ECO:0000313" key="5">
    <source>
        <dbReference type="EMBL" id="CAL5129603.1"/>
    </source>
</evidence>
<evidence type="ECO:0000256" key="2">
    <source>
        <dbReference type="ARBA" id="ARBA00022801"/>
    </source>
</evidence>
<keyword evidence="3" id="KW-0472">Membrane</keyword>
<evidence type="ECO:0000313" key="6">
    <source>
        <dbReference type="Proteomes" id="UP001497525"/>
    </source>
</evidence>
<dbReference type="SUPFAM" id="SSF53474">
    <property type="entry name" value="alpha/beta-Hydrolases"/>
    <property type="match status" value="1"/>
</dbReference>
<gene>
    <name evidence="5" type="ORF">CDAUBV1_LOCUS638</name>
</gene>
<evidence type="ECO:0000259" key="4">
    <source>
        <dbReference type="Pfam" id="PF00135"/>
    </source>
</evidence>
<dbReference type="Pfam" id="PF00135">
    <property type="entry name" value="COesterase"/>
    <property type="match status" value="1"/>
</dbReference>
<dbReference type="Gene3D" id="3.40.50.1820">
    <property type="entry name" value="alpha/beta hydrolase"/>
    <property type="match status" value="1"/>
</dbReference>
<name>A0AAV2SZR9_CALDB</name>
<comment type="caution">
    <text evidence="5">The sequence shown here is derived from an EMBL/GenBank/DDBJ whole genome shotgun (WGS) entry which is preliminary data.</text>
</comment>
<keyword evidence="2" id="KW-0378">Hydrolase</keyword>
<dbReference type="Proteomes" id="UP001497525">
    <property type="component" value="Unassembled WGS sequence"/>
</dbReference>
<dbReference type="AlphaFoldDB" id="A0AAV2SZR9"/>
<evidence type="ECO:0000256" key="3">
    <source>
        <dbReference type="SAM" id="Phobius"/>
    </source>
</evidence>
<evidence type="ECO:0000256" key="1">
    <source>
        <dbReference type="ARBA" id="ARBA00005964"/>
    </source>
</evidence>
<reference evidence="5" key="1">
    <citation type="submission" date="2024-06" db="EMBL/GenBank/DDBJ databases">
        <authorList>
            <person name="Liu X."/>
            <person name="Lenzi L."/>
            <person name="Haldenby T S."/>
            <person name="Uol C."/>
        </authorList>
    </citation>
    <scope>NUCLEOTIDE SEQUENCE</scope>
</reference>
<dbReference type="PANTHER" id="PTHR43142:SF1">
    <property type="entry name" value="CARBOXYLIC ESTER HYDROLASE"/>
    <property type="match status" value="1"/>
</dbReference>
<dbReference type="PANTHER" id="PTHR43142">
    <property type="entry name" value="CARBOXYLIC ESTER HYDROLASE"/>
    <property type="match status" value="1"/>
</dbReference>
<keyword evidence="3" id="KW-1133">Transmembrane helix</keyword>
<dbReference type="InterPro" id="IPR002018">
    <property type="entry name" value="CarbesteraseB"/>
</dbReference>
<dbReference type="GO" id="GO:0016787">
    <property type="term" value="F:hydrolase activity"/>
    <property type="evidence" value="ECO:0007669"/>
    <property type="project" value="UniProtKB-KW"/>
</dbReference>
<dbReference type="EMBL" id="CAXLJL010000002">
    <property type="protein sequence ID" value="CAL5129603.1"/>
    <property type="molecule type" value="Genomic_DNA"/>
</dbReference>
<proteinExistence type="inferred from homology"/>
<dbReference type="InterPro" id="IPR029058">
    <property type="entry name" value="AB_hydrolase_fold"/>
</dbReference>
<sequence>MERFSYASYGSFLHSSTEGSSSFSGFPEEQAQQRRATIAPSTEIERPSTMDVMDYITLNSLLPNVAEWKAMVHEENRKRIKFLGICALVFLVVWVLHAPLAIYKASSLEKYARLSQLIYNRPGQGQMLPPHCLLTACAALCPESTDVPGWYVLYGVPYASLPRATAYFAQATYPYTFRECYLAYWHGVSVEKRMFIDGQIRFMGKQAFDDASECAQVKTKNGKPTAVGKPQACLTLSLQFPWYAGNSLLSQTYRNIPVVAYIGGNYLMNHRPRLISARMASELAILYVAINYRLGIFGFSDFNIEGSGPNHAVEDVRQALTWIQEYAPLLGADNGRVMLYGENSGATIAAALMTSSATDTTVLNGRVQTLFSHVWMADGSVVIPKSSDSDDQFREMVLHDSDLAKECKNWKNSSKDRTDFSRSHPLGRMHECLEYVTYRTWLEKTPLAWYHSRIVDQTRLPQEGERRTSIIKHDPYISRVENPLGMLHPLSEGWGTEMRNMPVVVFSTMNRYFDHKQSNDSEHWTVAEAEKKVKDALNSFRKPTAQLPYAKAIWSAYKPYLDTLIQWRRDGEAPHEMNYRALYDVINNDLRGSCAYNLYAKYLQLSRKIEYGPIYRILSRLQAVPYVDKDNAPCDAPFFLMNEDFDCGEGTKPLTNALTDEQREMMVRAFMQFAHYGSILGARQLRVPTSPSMPALETTYNIIGEMGITTAGTREIAMLTACKMWVSDEGVFDHVMKYARFN</sequence>
<keyword evidence="3" id="KW-0812">Transmembrane</keyword>